<evidence type="ECO:0000313" key="2">
    <source>
        <dbReference type="Proteomes" id="UP000431264"/>
    </source>
</evidence>
<dbReference type="EMBL" id="WQLW01000001">
    <property type="protein sequence ID" value="MVO08050.1"/>
    <property type="molecule type" value="Genomic_DNA"/>
</dbReference>
<name>A0A6I4IF05_9FLAO</name>
<sequence>MFIDQIEGRTITRENFNEKGDLLNKQIFEAGKVIKKNGNYAIKVTTELFDKNKIATDKYETIYKCKPDKFSIVVFVFPFANPKSKETEISSKSLNFKELYNIEKLNNVEIDLSFDSGLMNFLGSKSTIKIYDRKKEINGTNLSIKSKINIKAYTLGIRVKQLNYTITEKLNSDGLLSYQKFIEKDGSYFTMYYK</sequence>
<comment type="caution">
    <text evidence="1">The sequence shown here is derived from an EMBL/GenBank/DDBJ whole genome shotgun (WGS) entry which is preliminary data.</text>
</comment>
<gene>
    <name evidence="1" type="ORF">GOQ30_02580</name>
</gene>
<proteinExistence type="predicted"/>
<dbReference type="Proteomes" id="UP000431264">
    <property type="component" value="Unassembled WGS sequence"/>
</dbReference>
<dbReference type="AlphaFoldDB" id="A0A6I4IF05"/>
<reference evidence="2" key="1">
    <citation type="submission" date="2019-05" db="EMBL/GenBank/DDBJ databases">
        <title>Flavobacterium profundi sp. nov., isolated from a deep-sea seamount.</title>
        <authorList>
            <person name="Zhang D.-C."/>
        </authorList>
    </citation>
    <scope>NUCLEOTIDE SEQUENCE [LARGE SCALE GENOMIC DNA]</scope>
    <source>
        <strain evidence="2">TP390</strain>
    </source>
</reference>
<keyword evidence="2" id="KW-1185">Reference proteome</keyword>
<organism evidence="1 2">
    <name type="scientific">Flavobacterium profundi</name>
    <dbReference type="NCBI Taxonomy" id="1774945"/>
    <lineage>
        <taxon>Bacteria</taxon>
        <taxon>Pseudomonadati</taxon>
        <taxon>Bacteroidota</taxon>
        <taxon>Flavobacteriia</taxon>
        <taxon>Flavobacteriales</taxon>
        <taxon>Flavobacteriaceae</taxon>
        <taxon>Flavobacterium</taxon>
    </lineage>
</organism>
<protein>
    <submittedName>
        <fullName evidence="1">Uncharacterized protein</fullName>
    </submittedName>
</protein>
<accession>A0A6I4IF05</accession>
<dbReference type="OrthoDB" id="1523679at2"/>
<dbReference type="Gene3D" id="2.40.360.20">
    <property type="match status" value="1"/>
</dbReference>
<evidence type="ECO:0000313" key="1">
    <source>
        <dbReference type="EMBL" id="MVO08050.1"/>
    </source>
</evidence>